<dbReference type="GO" id="GO:0046872">
    <property type="term" value="F:metal ion binding"/>
    <property type="evidence" value="ECO:0007669"/>
    <property type="project" value="UniProtKB-KW"/>
</dbReference>
<evidence type="ECO:0000256" key="15">
    <source>
        <dbReference type="RuleBase" id="RU004011"/>
    </source>
</evidence>
<evidence type="ECO:0000256" key="1">
    <source>
        <dbReference type="ARBA" id="ARBA00001946"/>
    </source>
</evidence>
<keyword evidence="12 13" id="KW-0546">Nucleotide metabolism</keyword>
<dbReference type="SMART" id="SM00562">
    <property type="entry name" value="NDK"/>
    <property type="match status" value="1"/>
</dbReference>
<feature type="binding site" evidence="13 14">
    <location>
        <position position="95"/>
    </location>
    <ligand>
        <name>ATP</name>
        <dbReference type="ChEBI" id="CHEBI:30616"/>
    </ligand>
</feature>
<dbReference type="PROSITE" id="PS51374">
    <property type="entry name" value="NDPK_LIKE"/>
    <property type="match status" value="1"/>
</dbReference>
<dbReference type="InterPro" id="IPR036850">
    <property type="entry name" value="NDK-like_dom_sf"/>
</dbReference>
<name>A0A830GFP0_9EURY</name>
<evidence type="ECO:0000256" key="2">
    <source>
        <dbReference type="ARBA" id="ARBA00008142"/>
    </source>
</evidence>
<dbReference type="OrthoDB" id="6874at2157"/>
<feature type="binding site" evidence="13 14">
    <location>
        <position position="13"/>
    </location>
    <ligand>
        <name>ATP</name>
        <dbReference type="ChEBI" id="CHEBI:30616"/>
    </ligand>
</feature>
<dbReference type="HAMAP" id="MF_00451">
    <property type="entry name" value="NDP_kinase"/>
    <property type="match status" value="1"/>
</dbReference>
<evidence type="ECO:0000256" key="13">
    <source>
        <dbReference type="HAMAP-Rule" id="MF_00451"/>
    </source>
</evidence>
<dbReference type="GO" id="GO:0006241">
    <property type="term" value="P:CTP biosynthetic process"/>
    <property type="evidence" value="ECO:0007669"/>
    <property type="project" value="UniProtKB-UniRule"/>
</dbReference>
<dbReference type="EC" id="2.7.4.6" evidence="3 13"/>
<feature type="domain" description="Nucleoside diphosphate kinase-like" evidence="16">
    <location>
        <begin position="5"/>
        <end position="144"/>
    </location>
</feature>
<dbReference type="CDD" id="cd04413">
    <property type="entry name" value="NDPk_I"/>
    <property type="match status" value="1"/>
</dbReference>
<sequence>MSHEHERTFVMVKPDGVQRGLIGEIVGRLEDKGLKMVGGKFMQIDEELAHEHYGEHEGKPFFEGLVEFITSGPVFAMVWEGDDATRQVRKLMGATDAKEAAPGTIRGDLGNDLGHNVIHGSDHEDEGANEREIDLFFDGDELVDWNANAATWVYEDAHDH</sequence>
<comment type="cofactor">
    <cofactor evidence="1 13">
        <name>Mg(2+)</name>
        <dbReference type="ChEBI" id="CHEBI:18420"/>
    </cofactor>
</comment>
<feature type="binding site" evidence="13 14">
    <location>
        <position position="106"/>
    </location>
    <ligand>
        <name>ATP</name>
        <dbReference type="ChEBI" id="CHEBI:30616"/>
    </ligand>
</feature>
<dbReference type="FunFam" id="3.30.70.141:FF:000003">
    <property type="entry name" value="Nucleoside diphosphate kinase"/>
    <property type="match status" value="1"/>
</dbReference>
<comment type="subcellular location">
    <subcellularLocation>
        <location evidence="13">Cytoplasm</location>
    </subcellularLocation>
</comment>
<keyword evidence="5 13" id="KW-0597">Phosphoprotein</keyword>
<evidence type="ECO:0000256" key="4">
    <source>
        <dbReference type="ARBA" id="ARBA00017632"/>
    </source>
</evidence>
<feature type="binding site" evidence="13 14">
    <location>
        <position position="61"/>
    </location>
    <ligand>
        <name>ATP</name>
        <dbReference type="ChEBI" id="CHEBI:30616"/>
    </ligand>
</feature>
<comment type="catalytic activity">
    <reaction evidence="13">
        <text>a 2'-deoxyribonucleoside 5'-diphosphate + ATP = a 2'-deoxyribonucleoside 5'-triphosphate + ADP</text>
        <dbReference type="Rhea" id="RHEA:44640"/>
        <dbReference type="ChEBI" id="CHEBI:30616"/>
        <dbReference type="ChEBI" id="CHEBI:61560"/>
        <dbReference type="ChEBI" id="CHEBI:73316"/>
        <dbReference type="ChEBI" id="CHEBI:456216"/>
        <dbReference type="EC" id="2.7.4.6"/>
    </reaction>
</comment>
<evidence type="ECO:0000256" key="7">
    <source>
        <dbReference type="ARBA" id="ARBA00022723"/>
    </source>
</evidence>
<evidence type="ECO:0000256" key="6">
    <source>
        <dbReference type="ARBA" id="ARBA00022679"/>
    </source>
</evidence>
<feature type="active site" description="Pros-phosphohistidine intermediate" evidence="13 14">
    <location>
        <position position="119"/>
    </location>
</feature>
<dbReference type="EMBL" id="BMOQ01000007">
    <property type="protein sequence ID" value="GGN23096.1"/>
    <property type="molecule type" value="Genomic_DNA"/>
</dbReference>
<comment type="function">
    <text evidence="13">Major role in the synthesis of nucleoside triphosphates other than ATP. The ATP gamma phosphate is transferred to the NDP beta phosphate via a ping-pong mechanism, using a phosphorylated active-site intermediate.</text>
</comment>
<dbReference type="InterPro" id="IPR034907">
    <property type="entry name" value="NDK-like_dom"/>
</dbReference>
<comment type="catalytic activity">
    <reaction evidence="13">
        <text>a ribonucleoside 5'-diphosphate + ATP = a ribonucleoside 5'-triphosphate + ADP</text>
        <dbReference type="Rhea" id="RHEA:18113"/>
        <dbReference type="ChEBI" id="CHEBI:30616"/>
        <dbReference type="ChEBI" id="CHEBI:57930"/>
        <dbReference type="ChEBI" id="CHEBI:61557"/>
        <dbReference type="ChEBI" id="CHEBI:456216"/>
        <dbReference type="EC" id="2.7.4.6"/>
    </reaction>
</comment>
<dbReference type="Gene3D" id="3.30.70.141">
    <property type="entry name" value="Nucleoside diphosphate kinase-like domain"/>
    <property type="match status" value="1"/>
</dbReference>
<feature type="binding site" evidence="13 14">
    <location>
        <position position="89"/>
    </location>
    <ligand>
        <name>ATP</name>
        <dbReference type="ChEBI" id="CHEBI:30616"/>
    </ligand>
</feature>
<dbReference type="RefSeq" id="WP_188879488.1">
    <property type="nucleotide sequence ID" value="NZ_BMOQ01000007.1"/>
</dbReference>
<comment type="similarity">
    <text evidence="2 13 14 15">Belongs to the NDK family.</text>
</comment>
<comment type="caution">
    <text evidence="17">The sequence shown here is derived from an EMBL/GenBank/DDBJ whole genome shotgun (WGS) entry which is preliminary data.</text>
</comment>
<gene>
    <name evidence="13" type="primary">ndk</name>
    <name evidence="17" type="ORF">GCM10009021_25890</name>
</gene>
<accession>A0A830GFP0</accession>
<feature type="binding site" evidence="13 14">
    <location>
        <position position="116"/>
    </location>
    <ligand>
        <name>ATP</name>
        <dbReference type="ChEBI" id="CHEBI:30616"/>
    </ligand>
</feature>
<dbReference type="NCBIfam" id="NF001908">
    <property type="entry name" value="PRK00668.1"/>
    <property type="match status" value="1"/>
</dbReference>
<dbReference type="GO" id="GO:0004550">
    <property type="term" value="F:nucleoside diphosphate kinase activity"/>
    <property type="evidence" value="ECO:0007669"/>
    <property type="project" value="UniProtKB-UniRule"/>
</dbReference>
<keyword evidence="18" id="KW-1185">Reference proteome</keyword>
<dbReference type="Pfam" id="PF00334">
    <property type="entry name" value="NDK"/>
    <property type="match status" value="1"/>
</dbReference>
<evidence type="ECO:0000256" key="5">
    <source>
        <dbReference type="ARBA" id="ARBA00022553"/>
    </source>
</evidence>
<dbReference type="GO" id="GO:0006228">
    <property type="term" value="P:UTP biosynthetic process"/>
    <property type="evidence" value="ECO:0007669"/>
    <property type="project" value="UniProtKB-UniRule"/>
</dbReference>
<dbReference type="GO" id="GO:0005737">
    <property type="term" value="C:cytoplasm"/>
    <property type="evidence" value="ECO:0007669"/>
    <property type="project" value="UniProtKB-SubCell"/>
</dbReference>
<evidence type="ECO:0000256" key="3">
    <source>
        <dbReference type="ARBA" id="ARBA00012966"/>
    </source>
</evidence>
<evidence type="ECO:0000313" key="18">
    <source>
        <dbReference type="Proteomes" id="UP000608850"/>
    </source>
</evidence>
<protein>
    <recommendedName>
        <fullName evidence="4 13">Nucleoside diphosphate kinase</fullName>
        <shortName evidence="13">NDK</shortName>
        <shortName evidence="13">NDP kinase</shortName>
        <ecNumber evidence="3 13">2.7.4.6</ecNumber>
    </recommendedName>
    <alternativeName>
        <fullName evidence="13">Nucleoside-2-P kinase</fullName>
    </alternativeName>
</protein>
<evidence type="ECO:0000313" key="17">
    <source>
        <dbReference type="EMBL" id="GGN23096.1"/>
    </source>
</evidence>
<evidence type="ECO:0000256" key="12">
    <source>
        <dbReference type="ARBA" id="ARBA00023080"/>
    </source>
</evidence>
<dbReference type="GO" id="GO:0005524">
    <property type="term" value="F:ATP binding"/>
    <property type="evidence" value="ECO:0007669"/>
    <property type="project" value="UniProtKB-UniRule"/>
</dbReference>
<reference evidence="17 18" key="1">
    <citation type="journal article" date="2019" name="Int. J. Syst. Evol. Microbiol.">
        <title>The Global Catalogue of Microorganisms (GCM) 10K type strain sequencing project: providing services to taxonomists for standard genome sequencing and annotation.</title>
        <authorList>
            <consortium name="The Broad Institute Genomics Platform"/>
            <consortium name="The Broad Institute Genome Sequencing Center for Infectious Disease"/>
            <person name="Wu L."/>
            <person name="Ma J."/>
        </authorList>
    </citation>
    <scope>NUCLEOTIDE SEQUENCE [LARGE SCALE GENOMIC DNA]</scope>
    <source>
        <strain evidence="17 18">JCM 16331</strain>
    </source>
</reference>
<organism evidence="17 18">
    <name type="scientific">Halarchaeum nitratireducens</name>
    <dbReference type="NCBI Taxonomy" id="489913"/>
    <lineage>
        <taxon>Archaea</taxon>
        <taxon>Methanobacteriati</taxon>
        <taxon>Methanobacteriota</taxon>
        <taxon>Stenosarchaea group</taxon>
        <taxon>Halobacteria</taxon>
        <taxon>Halobacteriales</taxon>
        <taxon>Halobacteriaceae</taxon>
    </lineage>
</organism>
<keyword evidence="13" id="KW-0963">Cytoplasm</keyword>
<keyword evidence="7 13" id="KW-0479">Metal-binding</keyword>
<evidence type="ECO:0000259" key="16">
    <source>
        <dbReference type="SMART" id="SM00562"/>
    </source>
</evidence>
<dbReference type="Proteomes" id="UP000608850">
    <property type="component" value="Unassembled WGS sequence"/>
</dbReference>
<keyword evidence="9 13" id="KW-0418">Kinase</keyword>
<evidence type="ECO:0000256" key="11">
    <source>
        <dbReference type="ARBA" id="ARBA00022842"/>
    </source>
</evidence>
<evidence type="ECO:0000256" key="9">
    <source>
        <dbReference type="ARBA" id="ARBA00022777"/>
    </source>
</evidence>
<keyword evidence="6 13" id="KW-0808">Transferase</keyword>
<dbReference type="PRINTS" id="PR01243">
    <property type="entry name" value="NUCDPKINASE"/>
</dbReference>
<dbReference type="GO" id="GO:0006183">
    <property type="term" value="P:GTP biosynthetic process"/>
    <property type="evidence" value="ECO:0007669"/>
    <property type="project" value="UniProtKB-UniRule"/>
</dbReference>
<keyword evidence="10 13" id="KW-0067">ATP-binding</keyword>
<evidence type="ECO:0000256" key="10">
    <source>
        <dbReference type="ARBA" id="ARBA00022840"/>
    </source>
</evidence>
<keyword evidence="11 13" id="KW-0460">Magnesium</keyword>
<proteinExistence type="inferred from homology"/>
<dbReference type="AlphaFoldDB" id="A0A830GFP0"/>
<keyword evidence="8 13" id="KW-0547">Nucleotide-binding</keyword>
<evidence type="ECO:0000256" key="14">
    <source>
        <dbReference type="PROSITE-ProRule" id="PRU00706"/>
    </source>
</evidence>
<dbReference type="InterPro" id="IPR001564">
    <property type="entry name" value="Nucleoside_diP_kinase"/>
</dbReference>
<dbReference type="SUPFAM" id="SSF54919">
    <property type="entry name" value="Nucleoside diphosphate kinase, NDK"/>
    <property type="match status" value="1"/>
</dbReference>
<evidence type="ECO:0000256" key="8">
    <source>
        <dbReference type="ARBA" id="ARBA00022741"/>
    </source>
</evidence>
<dbReference type="PANTHER" id="PTHR11349">
    <property type="entry name" value="NUCLEOSIDE DIPHOSPHATE KINASE"/>
    <property type="match status" value="1"/>
</dbReference>